<keyword evidence="1" id="KW-0949">S-adenosyl-L-methionine</keyword>
<keyword evidence="4" id="KW-0411">Iron-sulfur</keyword>
<dbReference type="PANTHER" id="PTHR11228">
    <property type="entry name" value="RADICAL SAM DOMAIN PROTEIN"/>
    <property type="match status" value="1"/>
</dbReference>
<dbReference type="Proteomes" id="UP000477722">
    <property type="component" value="Unassembled WGS sequence"/>
</dbReference>
<evidence type="ECO:0000256" key="4">
    <source>
        <dbReference type="ARBA" id="ARBA00023014"/>
    </source>
</evidence>
<dbReference type="Pfam" id="PF04055">
    <property type="entry name" value="Radical_SAM"/>
    <property type="match status" value="1"/>
</dbReference>
<proteinExistence type="predicted"/>
<dbReference type="SFLD" id="SFLDS00029">
    <property type="entry name" value="Radical_SAM"/>
    <property type="match status" value="1"/>
</dbReference>
<evidence type="ECO:0000256" key="2">
    <source>
        <dbReference type="ARBA" id="ARBA00022723"/>
    </source>
</evidence>
<dbReference type="AlphaFoldDB" id="A0A6G4WRB5"/>
<dbReference type="GO" id="GO:0051536">
    <property type="term" value="F:iron-sulfur cluster binding"/>
    <property type="evidence" value="ECO:0007669"/>
    <property type="project" value="UniProtKB-KW"/>
</dbReference>
<dbReference type="GO" id="GO:0003824">
    <property type="term" value="F:catalytic activity"/>
    <property type="evidence" value="ECO:0007669"/>
    <property type="project" value="InterPro"/>
</dbReference>
<dbReference type="SFLD" id="SFLDG01067">
    <property type="entry name" value="SPASM/twitch_domain_containing"/>
    <property type="match status" value="1"/>
</dbReference>
<gene>
    <name evidence="6" type="ORF">G5C65_04560</name>
</gene>
<evidence type="ECO:0000313" key="7">
    <source>
        <dbReference type="Proteomes" id="UP000477722"/>
    </source>
</evidence>
<sequence length="370" mass="41025">MHSLIASEFLGEHLILRPGSTQGVKVPVQRFAELRHAADEAQGPPVWLVEAARARWGLDLPEHPVAETVRMRKPSRYGFGLASWEINLGCNYDCEHCYLGLKRFEGLPWAEKERLLHVMDAAGVLWFQITGGEPLVDRHFADAYTLAHELGMMLTISTNGSRLWRPELLHLLDERRPYRIVVSVYGASESSYDGLTRRPGSFRKFTKGMDAAVEAGLPMRLNLVITRHNADEESAMVAMAERWGVEYNTFTNMSPTIYGGAESLPSQSAAHLRERKVFTGCNAGHSFFHVDPHGRASICKVGRDPSVDLMHEGVGGLTQLGGIADSLMLRTGGCSGCALSGSCRVCRPLARLYQEAKAPLHTYCQHGERR</sequence>
<protein>
    <submittedName>
        <fullName evidence="6">Radical SAM protein</fullName>
    </submittedName>
</protein>
<dbReference type="EMBL" id="JAAKZZ010000025">
    <property type="protein sequence ID" value="NGO67638.1"/>
    <property type="molecule type" value="Genomic_DNA"/>
</dbReference>
<dbReference type="GO" id="GO:0046872">
    <property type="term" value="F:metal ion binding"/>
    <property type="evidence" value="ECO:0007669"/>
    <property type="project" value="UniProtKB-KW"/>
</dbReference>
<evidence type="ECO:0000313" key="6">
    <source>
        <dbReference type="EMBL" id="NGO67638.1"/>
    </source>
</evidence>
<name>A0A6G4WRB5_9ACTN</name>
<evidence type="ECO:0000256" key="1">
    <source>
        <dbReference type="ARBA" id="ARBA00022691"/>
    </source>
</evidence>
<dbReference type="PANTHER" id="PTHR11228:SF34">
    <property type="entry name" value="TUNGSTEN-CONTAINING ALDEHYDE FERREDOXIN OXIDOREDUCTASE COFACTOR MODIFYING PROTEIN"/>
    <property type="match status" value="1"/>
</dbReference>
<accession>A0A6G4WRB5</accession>
<reference evidence="6 7" key="1">
    <citation type="submission" date="2020-02" db="EMBL/GenBank/DDBJ databases">
        <title>Whole-genome analyses of novel actinobacteria.</title>
        <authorList>
            <person name="Sahin N."/>
            <person name="Tatar D."/>
        </authorList>
    </citation>
    <scope>NUCLEOTIDE SEQUENCE [LARGE SCALE GENOMIC DNA]</scope>
    <source>
        <strain evidence="6 7">SB3404</strain>
    </source>
</reference>
<feature type="domain" description="Radical SAM core" evidence="5">
    <location>
        <begin position="76"/>
        <end position="291"/>
    </location>
</feature>
<dbReference type="PROSITE" id="PS51918">
    <property type="entry name" value="RADICAL_SAM"/>
    <property type="match status" value="1"/>
</dbReference>
<comment type="caution">
    <text evidence="6">The sequence shown here is derived from an EMBL/GenBank/DDBJ whole genome shotgun (WGS) entry which is preliminary data.</text>
</comment>
<evidence type="ECO:0000256" key="3">
    <source>
        <dbReference type="ARBA" id="ARBA00023004"/>
    </source>
</evidence>
<dbReference type="Gene3D" id="3.20.20.70">
    <property type="entry name" value="Aldolase class I"/>
    <property type="match status" value="1"/>
</dbReference>
<organism evidence="6 7">
    <name type="scientific">Streptomyces boncukensis</name>
    <dbReference type="NCBI Taxonomy" id="2711219"/>
    <lineage>
        <taxon>Bacteria</taxon>
        <taxon>Bacillati</taxon>
        <taxon>Actinomycetota</taxon>
        <taxon>Actinomycetes</taxon>
        <taxon>Kitasatosporales</taxon>
        <taxon>Streptomycetaceae</taxon>
        <taxon>Streptomyces</taxon>
    </lineage>
</organism>
<dbReference type="SUPFAM" id="SSF102114">
    <property type="entry name" value="Radical SAM enzymes"/>
    <property type="match status" value="1"/>
</dbReference>
<dbReference type="RefSeq" id="WP_165297296.1">
    <property type="nucleotide sequence ID" value="NZ_JAAKZZ010000025.1"/>
</dbReference>
<keyword evidence="2" id="KW-0479">Metal-binding</keyword>
<dbReference type="InterPro" id="IPR050377">
    <property type="entry name" value="Radical_SAM_PqqE_MftC-like"/>
</dbReference>
<evidence type="ECO:0000259" key="5">
    <source>
        <dbReference type="PROSITE" id="PS51918"/>
    </source>
</evidence>
<dbReference type="CDD" id="cd01335">
    <property type="entry name" value="Radical_SAM"/>
    <property type="match status" value="1"/>
</dbReference>
<dbReference type="InterPro" id="IPR058240">
    <property type="entry name" value="rSAM_sf"/>
</dbReference>
<dbReference type="InterPro" id="IPR013785">
    <property type="entry name" value="Aldolase_TIM"/>
</dbReference>
<dbReference type="InterPro" id="IPR007197">
    <property type="entry name" value="rSAM"/>
</dbReference>
<keyword evidence="3" id="KW-0408">Iron</keyword>
<keyword evidence="7" id="KW-1185">Reference proteome</keyword>